<dbReference type="InterPro" id="IPR025406">
    <property type="entry name" value="DUF4132"/>
</dbReference>
<evidence type="ECO:0000313" key="2">
    <source>
        <dbReference type="EMBL" id="GLZ81593.1"/>
    </source>
</evidence>
<evidence type="ECO:0000259" key="1">
    <source>
        <dbReference type="Pfam" id="PF13569"/>
    </source>
</evidence>
<accession>A0A9W6WCZ5</accession>
<reference evidence="2" key="1">
    <citation type="submission" date="2023-03" db="EMBL/GenBank/DDBJ databases">
        <title>Actinorhabdospora filicis NBRC 111898.</title>
        <authorList>
            <person name="Ichikawa N."/>
            <person name="Sato H."/>
            <person name="Tonouchi N."/>
        </authorList>
    </citation>
    <scope>NUCLEOTIDE SEQUENCE</scope>
    <source>
        <strain evidence="2">NBRC 111898</strain>
    </source>
</reference>
<dbReference type="Proteomes" id="UP001165079">
    <property type="component" value="Unassembled WGS sequence"/>
</dbReference>
<protein>
    <recommendedName>
        <fullName evidence="1">DUF4132 domain-containing protein</fullName>
    </recommendedName>
</protein>
<proteinExistence type="predicted"/>
<name>A0A9W6WCZ5_9ACTN</name>
<sequence length="384" mass="42180">MIDSLPSWVPTAEDAWSARLRDLLADGVIPGIDALGAHLATLDQQRTARGAVKKAWEKTTAKLMGSDTRPFVFDMVLALTGEPLSHDTSNWRDMGLTAAGSRSLAKAFVLASGYSGEGSFAAHLEHLARYAAALRGMGARYRDDAIAEVAFRALETLGTEEAFAALCHLRRDIDYVILREHVEPHLLAVATALGVPDVVREERSVPAHALNAQGVAIFGGEDATVYGNSGLRADLEVDRNMLVGLTWYDADGLPDYTTYPFPSPRGHKRVFRPENIEGVQRFAKRVHAEVAAQRARLRDIPAGRTWDFAEWAEHYRDHHLVGVLTASLIWEHRHGEDWTAALAAEVPDTAEEIRLWTDGKPGEAEALRERLGSGRRQAFAQLPG</sequence>
<comment type="caution">
    <text evidence="2">The sequence shown here is derived from an EMBL/GenBank/DDBJ whole genome shotgun (WGS) entry which is preliminary data.</text>
</comment>
<feature type="domain" description="DUF4132" evidence="1">
    <location>
        <begin position="275"/>
        <end position="340"/>
    </location>
</feature>
<keyword evidence="3" id="KW-1185">Reference proteome</keyword>
<dbReference type="EMBL" id="BSTX01000006">
    <property type="protein sequence ID" value="GLZ81593.1"/>
    <property type="molecule type" value="Genomic_DNA"/>
</dbReference>
<dbReference type="RefSeq" id="WP_285667102.1">
    <property type="nucleotide sequence ID" value="NZ_BSTX01000006.1"/>
</dbReference>
<dbReference type="AlphaFoldDB" id="A0A9W6WCZ5"/>
<evidence type="ECO:0000313" key="3">
    <source>
        <dbReference type="Proteomes" id="UP001165079"/>
    </source>
</evidence>
<dbReference type="Pfam" id="PF13569">
    <property type="entry name" value="DUF4132"/>
    <property type="match status" value="1"/>
</dbReference>
<organism evidence="2 3">
    <name type="scientific">Actinorhabdospora filicis</name>
    <dbReference type="NCBI Taxonomy" id="1785913"/>
    <lineage>
        <taxon>Bacteria</taxon>
        <taxon>Bacillati</taxon>
        <taxon>Actinomycetota</taxon>
        <taxon>Actinomycetes</taxon>
        <taxon>Micromonosporales</taxon>
        <taxon>Micromonosporaceae</taxon>
        <taxon>Actinorhabdospora</taxon>
    </lineage>
</organism>
<gene>
    <name evidence="2" type="ORF">Afil01_64000</name>
</gene>